<evidence type="ECO:0000313" key="1">
    <source>
        <dbReference type="EMBL" id="MCI59988.1"/>
    </source>
</evidence>
<name>A0A392TG54_9FABA</name>
<accession>A0A392TG54</accession>
<dbReference type="EMBL" id="LXQA010573361">
    <property type="protein sequence ID" value="MCI59988.1"/>
    <property type="molecule type" value="Genomic_DNA"/>
</dbReference>
<comment type="caution">
    <text evidence="1">The sequence shown here is derived from an EMBL/GenBank/DDBJ whole genome shotgun (WGS) entry which is preliminary data.</text>
</comment>
<reference evidence="1 2" key="1">
    <citation type="journal article" date="2018" name="Front. Plant Sci.">
        <title>Red Clover (Trifolium pratense) and Zigzag Clover (T. medium) - A Picture of Genomic Similarities and Differences.</title>
        <authorList>
            <person name="Dluhosova J."/>
            <person name="Istvanek J."/>
            <person name="Nedelnik J."/>
            <person name="Repkova J."/>
        </authorList>
    </citation>
    <scope>NUCLEOTIDE SEQUENCE [LARGE SCALE GENOMIC DNA]</scope>
    <source>
        <strain evidence="2">cv. 10/8</strain>
        <tissue evidence="1">Leaf</tissue>
    </source>
</reference>
<sequence>MTREDVRQANDVKRSASWEATYGRRCKTKEKMRKKSFSAAKLMFCHLRAAQGYWRVAPL</sequence>
<organism evidence="1 2">
    <name type="scientific">Trifolium medium</name>
    <dbReference type="NCBI Taxonomy" id="97028"/>
    <lineage>
        <taxon>Eukaryota</taxon>
        <taxon>Viridiplantae</taxon>
        <taxon>Streptophyta</taxon>
        <taxon>Embryophyta</taxon>
        <taxon>Tracheophyta</taxon>
        <taxon>Spermatophyta</taxon>
        <taxon>Magnoliopsida</taxon>
        <taxon>eudicotyledons</taxon>
        <taxon>Gunneridae</taxon>
        <taxon>Pentapetalae</taxon>
        <taxon>rosids</taxon>
        <taxon>fabids</taxon>
        <taxon>Fabales</taxon>
        <taxon>Fabaceae</taxon>
        <taxon>Papilionoideae</taxon>
        <taxon>50 kb inversion clade</taxon>
        <taxon>NPAAA clade</taxon>
        <taxon>Hologalegina</taxon>
        <taxon>IRL clade</taxon>
        <taxon>Trifolieae</taxon>
        <taxon>Trifolium</taxon>
    </lineage>
</organism>
<evidence type="ECO:0000313" key="2">
    <source>
        <dbReference type="Proteomes" id="UP000265520"/>
    </source>
</evidence>
<dbReference type="AlphaFoldDB" id="A0A392TG54"/>
<protein>
    <submittedName>
        <fullName evidence="1">Uncharacterized protein</fullName>
    </submittedName>
</protein>
<keyword evidence="2" id="KW-1185">Reference proteome</keyword>
<dbReference type="Proteomes" id="UP000265520">
    <property type="component" value="Unassembled WGS sequence"/>
</dbReference>
<proteinExistence type="predicted"/>